<dbReference type="SMART" id="SM00848">
    <property type="entry name" value="Inhibitor_I29"/>
    <property type="match status" value="1"/>
</dbReference>
<dbReference type="PRINTS" id="PR00705">
    <property type="entry name" value="PAPAIN"/>
</dbReference>
<dbReference type="Pfam" id="PF00112">
    <property type="entry name" value="Peptidase_C1"/>
    <property type="match status" value="1"/>
</dbReference>
<dbReference type="InterPro" id="IPR038765">
    <property type="entry name" value="Papain-like_cys_pep_sf"/>
</dbReference>
<keyword evidence="2" id="KW-1015">Disulfide bond</keyword>
<protein>
    <submittedName>
        <fullName evidence="5">TFCP1 protein</fullName>
    </submittedName>
</protein>
<evidence type="ECO:0000256" key="2">
    <source>
        <dbReference type="ARBA" id="ARBA00023157"/>
    </source>
</evidence>
<feature type="domain" description="Peptidase C1A papain C-terminal" evidence="3">
    <location>
        <begin position="100"/>
        <end position="314"/>
    </location>
</feature>
<dbReference type="AlphaFoldDB" id="Q26985"/>
<organism evidence="5">
    <name type="scientific">Tritrichomonas foetus</name>
    <name type="common">Trichomonas foetus</name>
    <name type="synonym">Tritrichomonas suis</name>
    <dbReference type="NCBI Taxonomy" id="56690"/>
    <lineage>
        <taxon>Eukaryota</taxon>
        <taxon>Metamonada</taxon>
        <taxon>Parabasalia</taxon>
        <taxon>Tritrichomonadida</taxon>
        <taxon>Tritrichomonadidae</taxon>
        <taxon>Tritrichomonas</taxon>
    </lineage>
</organism>
<dbReference type="PANTHER" id="PTHR12411">
    <property type="entry name" value="CYSTEINE PROTEASE FAMILY C1-RELATED"/>
    <property type="match status" value="1"/>
</dbReference>
<dbReference type="GO" id="GO:0008234">
    <property type="term" value="F:cysteine-type peptidase activity"/>
    <property type="evidence" value="ECO:0007669"/>
    <property type="project" value="InterPro"/>
</dbReference>
<dbReference type="InterPro" id="IPR000668">
    <property type="entry name" value="Peptidase_C1A_C"/>
</dbReference>
<dbReference type="PROSITE" id="PS00139">
    <property type="entry name" value="THIOL_PROTEASE_CYS"/>
    <property type="match status" value="1"/>
</dbReference>
<gene>
    <name evidence="5" type="primary">TFCP1</name>
</gene>
<dbReference type="InterPro" id="IPR000169">
    <property type="entry name" value="Pept_cys_AS"/>
</dbReference>
<dbReference type="FunFam" id="3.90.70.10:FF:000039">
    <property type="entry name" value="Cysteine proteinase 2, putative"/>
    <property type="match status" value="1"/>
</dbReference>
<dbReference type="InterPro" id="IPR039417">
    <property type="entry name" value="Peptidase_C1A_papain-like"/>
</dbReference>
<dbReference type="Pfam" id="PF08246">
    <property type="entry name" value="Inhibitor_I29"/>
    <property type="match status" value="1"/>
</dbReference>
<proteinExistence type="inferred from homology"/>
<dbReference type="InterPro" id="IPR025661">
    <property type="entry name" value="Pept_asp_AS"/>
</dbReference>
<evidence type="ECO:0000313" key="5">
    <source>
        <dbReference type="EMBL" id="AAB04162.1"/>
    </source>
</evidence>
<dbReference type="VEuPathDB" id="TrichDB:TRFO_23170"/>
<dbReference type="EMBL" id="U13153">
    <property type="protein sequence ID" value="AAB04162.1"/>
    <property type="molecule type" value="Genomic_DNA"/>
</dbReference>
<feature type="domain" description="Cathepsin propeptide inhibitor" evidence="4">
    <location>
        <begin position="22"/>
        <end position="77"/>
    </location>
</feature>
<dbReference type="PROSITE" id="PS00640">
    <property type="entry name" value="THIOL_PROTEASE_ASN"/>
    <property type="match status" value="1"/>
</dbReference>
<dbReference type="CDD" id="cd02248">
    <property type="entry name" value="Peptidase_C1A"/>
    <property type="match status" value="1"/>
</dbReference>
<accession>Q26985</accession>
<dbReference type="MEROPS" id="C01.082"/>
<dbReference type="InterPro" id="IPR013128">
    <property type="entry name" value="Peptidase_C1A"/>
</dbReference>
<dbReference type="SUPFAM" id="SSF54001">
    <property type="entry name" value="Cysteine proteinases"/>
    <property type="match status" value="1"/>
</dbReference>
<evidence type="ECO:0000259" key="3">
    <source>
        <dbReference type="SMART" id="SM00645"/>
    </source>
</evidence>
<name>Q26985_TRIFO</name>
<evidence type="ECO:0000259" key="4">
    <source>
        <dbReference type="SMART" id="SM00848"/>
    </source>
</evidence>
<evidence type="ECO:0000256" key="1">
    <source>
        <dbReference type="ARBA" id="ARBA00008455"/>
    </source>
</evidence>
<dbReference type="GO" id="GO:0006508">
    <property type="term" value="P:proteolysis"/>
    <property type="evidence" value="ECO:0007669"/>
    <property type="project" value="InterPro"/>
</dbReference>
<sequence>MLSLLLSLVECTYYMPFEEKSFLSWMRNTNQFYVGNEYQLRFGIFLSNARYVQEHNAGDSKFTVSLNKFAALTPSEYKVMLGYKTGMKAEKVSRGMKKPNVDSIDWREKGVVNEIKDQAACGSCWAFSAIQGAESAYAISTGTLESYSEQNLVDCVQGCYGCSGGLMDYAYKYIIDRQKGKMILESDYVYTALDGVCKFAQFQTVGNVATFLYIAENDEEDLAANVETHGPVAVAIDASHQSFQLYKSGIYDEPECSATFLNHGVGCIGFGSDNDTKYWIVRNSWGLTWGEEGYIRIIRKDNRCGIAASACFPLA</sequence>
<reference evidence="5" key="1">
    <citation type="journal article" date="1996" name="J. Parasitol.">
        <title>Characterization of extracellular proteinases of Tritrichomonas foetus.</title>
        <authorList>
            <person name="Thomford J.W."/>
            <person name="Talbot J.A."/>
            <person name="Ikeda J.S."/>
            <person name="Corbeil L.B."/>
        </authorList>
    </citation>
    <scope>NUCLEOTIDE SEQUENCE</scope>
    <source>
        <strain evidence="5">D1</strain>
    </source>
</reference>
<comment type="similarity">
    <text evidence="1">Belongs to the peptidase C1 family.</text>
</comment>
<dbReference type="InterPro" id="IPR013201">
    <property type="entry name" value="Prot_inhib_I29"/>
</dbReference>
<dbReference type="SMART" id="SM00645">
    <property type="entry name" value="Pept_C1"/>
    <property type="match status" value="1"/>
</dbReference>
<dbReference type="Gene3D" id="3.90.70.10">
    <property type="entry name" value="Cysteine proteinases"/>
    <property type="match status" value="1"/>
</dbReference>